<protein>
    <submittedName>
        <fullName evidence="1">Uncharacterized protein</fullName>
    </submittedName>
</protein>
<name>A0A1Y3BBT6_EURMA</name>
<comment type="caution">
    <text evidence="1">The sequence shown here is derived from an EMBL/GenBank/DDBJ whole genome shotgun (WGS) entry which is preliminary data.</text>
</comment>
<gene>
    <name evidence="1" type="ORF">BLA29_011251</name>
</gene>
<organism evidence="1 2">
    <name type="scientific">Euroglyphus maynei</name>
    <name type="common">Mayne's house dust mite</name>
    <dbReference type="NCBI Taxonomy" id="6958"/>
    <lineage>
        <taxon>Eukaryota</taxon>
        <taxon>Metazoa</taxon>
        <taxon>Ecdysozoa</taxon>
        <taxon>Arthropoda</taxon>
        <taxon>Chelicerata</taxon>
        <taxon>Arachnida</taxon>
        <taxon>Acari</taxon>
        <taxon>Acariformes</taxon>
        <taxon>Sarcoptiformes</taxon>
        <taxon>Astigmata</taxon>
        <taxon>Psoroptidia</taxon>
        <taxon>Analgoidea</taxon>
        <taxon>Pyroglyphidae</taxon>
        <taxon>Pyroglyphinae</taxon>
        <taxon>Euroglyphus</taxon>
    </lineage>
</organism>
<dbReference type="EMBL" id="MUJZ01028280">
    <property type="protein sequence ID" value="OTF78350.1"/>
    <property type="molecule type" value="Genomic_DNA"/>
</dbReference>
<reference evidence="1 2" key="1">
    <citation type="submission" date="2017-03" db="EMBL/GenBank/DDBJ databases">
        <title>Genome Survey of Euroglyphus maynei.</title>
        <authorList>
            <person name="Arlian L.G."/>
            <person name="Morgan M.S."/>
            <person name="Rider S.D."/>
        </authorList>
    </citation>
    <scope>NUCLEOTIDE SEQUENCE [LARGE SCALE GENOMIC DNA]</scope>
    <source>
        <strain evidence="1">Arlian Lab</strain>
        <tissue evidence="1">Whole body</tissue>
    </source>
</reference>
<dbReference type="AlphaFoldDB" id="A0A1Y3BBT6"/>
<keyword evidence="2" id="KW-1185">Reference proteome</keyword>
<evidence type="ECO:0000313" key="2">
    <source>
        <dbReference type="Proteomes" id="UP000194236"/>
    </source>
</evidence>
<proteinExistence type="predicted"/>
<accession>A0A1Y3BBT6</accession>
<evidence type="ECO:0000313" key="1">
    <source>
        <dbReference type="EMBL" id="OTF78350.1"/>
    </source>
</evidence>
<dbReference type="Proteomes" id="UP000194236">
    <property type="component" value="Unassembled WGS sequence"/>
</dbReference>
<dbReference type="OrthoDB" id="16816at2759"/>
<sequence length="67" mass="8083">MWKLCFCSITKIRDKRLFSTNVNIFSDKIKRLQRDRSFASPDSELYDYLKDEIAFRVADRIFDIKSK</sequence>